<keyword evidence="5 7" id="KW-0823">Tryptophan catabolism</keyword>
<feature type="active site" description="Proton donor/acceptor" evidence="7">
    <location>
        <position position="60"/>
    </location>
</feature>
<dbReference type="NCBIfam" id="TIGR03035">
    <property type="entry name" value="trp_arylform"/>
    <property type="match status" value="1"/>
</dbReference>
<protein>
    <recommendedName>
        <fullName evidence="7">Kynurenine formamidase</fullName>
        <shortName evidence="7">KFA</shortName>
        <shortName evidence="7">KFase</shortName>
        <ecNumber evidence="7">3.5.1.9</ecNumber>
    </recommendedName>
    <alternativeName>
        <fullName evidence="7">Arylformamidase</fullName>
    </alternativeName>
    <alternativeName>
        <fullName evidence="7">N-formylkynurenine formamidase</fullName>
        <shortName evidence="7">FKF</shortName>
    </alternativeName>
</protein>
<dbReference type="SUPFAM" id="SSF102198">
    <property type="entry name" value="Putative cyclase"/>
    <property type="match status" value="1"/>
</dbReference>
<dbReference type="EC" id="3.5.1.9" evidence="7"/>
<evidence type="ECO:0000256" key="3">
    <source>
        <dbReference type="ARBA" id="ARBA00022801"/>
    </source>
</evidence>
<name>A0ABW2KRE9_9PROT</name>
<evidence type="ECO:0000256" key="2">
    <source>
        <dbReference type="ARBA" id="ARBA00022723"/>
    </source>
</evidence>
<comment type="cofactor">
    <cofactor evidence="7">
        <name>Zn(2+)</name>
        <dbReference type="ChEBI" id="CHEBI:29105"/>
    </cofactor>
    <text evidence="7">Binds 2 zinc ions per subunit.</text>
</comment>
<comment type="pathway">
    <text evidence="7">Amino-acid degradation; L-tryptophan degradation via kynurenine pathway; L-kynurenine from L-tryptophan: step 2/2.</text>
</comment>
<comment type="catalytic activity">
    <reaction evidence="6 7">
        <text>N-formyl-L-kynurenine + H2O = L-kynurenine + formate + H(+)</text>
        <dbReference type="Rhea" id="RHEA:13009"/>
        <dbReference type="ChEBI" id="CHEBI:15377"/>
        <dbReference type="ChEBI" id="CHEBI:15378"/>
        <dbReference type="ChEBI" id="CHEBI:15740"/>
        <dbReference type="ChEBI" id="CHEBI:57959"/>
        <dbReference type="ChEBI" id="CHEBI:58629"/>
        <dbReference type="EC" id="3.5.1.9"/>
    </reaction>
</comment>
<evidence type="ECO:0000313" key="9">
    <source>
        <dbReference type="Proteomes" id="UP001596456"/>
    </source>
</evidence>
<dbReference type="Pfam" id="PF04199">
    <property type="entry name" value="Cyclase"/>
    <property type="match status" value="1"/>
</dbReference>
<keyword evidence="9" id="KW-1185">Reference proteome</keyword>
<comment type="similarity">
    <text evidence="7">Belongs to the Cyclase 1 superfamily. KynB family.</text>
</comment>
<feature type="binding site" evidence="7">
    <location>
        <position position="50"/>
    </location>
    <ligand>
        <name>Zn(2+)</name>
        <dbReference type="ChEBI" id="CHEBI:29105"/>
        <label>1</label>
    </ligand>
</feature>
<dbReference type="Gene3D" id="3.50.30.50">
    <property type="entry name" value="Putative cyclase"/>
    <property type="match status" value="1"/>
</dbReference>
<evidence type="ECO:0000256" key="7">
    <source>
        <dbReference type="HAMAP-Rule" id="MF_01969"/>
    </source>
</evidence>
<feature type="binding site" evidence="7">
    <location>
        <position position="174"/>
    </location>
    <ligand>
        <name>Zn(2+)</name>
        <dbReference type="ChEBI" id="CHEBI:29105"/>
        <label>1</label>
    </ligand>
</feature>
<organism evidence="8 9">
    <name type="scientific">Rhodocista pekingensis</name>
    <dbReference type="NCBI Taxonomy" id="201185"/>
    <lineage>
        <taxon>Bacteria</taxon>
        <taxon>Pseudomonadati</taxon>
        <taxon>Pseudomonadota</taxon>
        <taxon>Alphaproteobacteria</taxon>
        <taxon>Rhodospirillales</taxon>
        <taxon>Azospirillaceae</taxon>
        <taxon>Rhodocista</taxon>
    </lineage>
</organism>
<dbReference type="PANTHER" id="PTHR31118">
    <property type="entry name" value="CYCLASE-LIKE PROTEIN 2"/>
    <property type="match status" value="1"/>
</dbReference>
<evidence type="ECO:0000256" key="5">
    <source>
        <dbReference type="ARBA" id="ARBA00023079"/>
    </source>
</evidence>
<dbReference type="HAMAP" id="MF_01969">
    <property type="entry name" value="KynB"/>
    <property type="match status" value="1"/>
</dbReference>
<dbReference type="RefSeq" id="WP_377357076.1">
    <property type="nucleotide sequence ID" value="NZ_JBHTCM010000006.1"/>
</dbReference>
<dbReference type="EMBL" id="JBHTCM010000006">
    <property type="protein sequence ID" value="MFC7332579.1"/>
    <property type="molecule type" value="Genomic_DNA"/>
</dbReference>
<dbReference type="GO" id="GO:0004061">
    <property type="term" value="F:arylformamidase activity"/>
    <property type="evidence" value="ECO:0007669"/>
    <property type="project" value="UniProtKB-EC"/>
</dbReference>
<keyword evidence="3 7" id="KW-0378">Hydrolase</keyword>
<comment type="subunit">
    <text evidence="7">Homodimer.</text>
</comment>
<evidence type="ECO:0000256" key="6">
    <source>
        <dbReference type="ARBA" id="ARBA00048496"/>
    </source>
</evidence>
<evidence type="ECO:0000313" key="8">
    <source>
        <dbReference type="EMBL" id="MFC7332579.1"/>
    </source>
</evidence>
<feature type="binding site" evidence="7">
    <location>
        <position position="56"/>
    </location>
    <ligand>
        <name>Zn(2+)</name>
        <dbReference type="ChEBI" id="CHEBI:29105"/>
        <label>1</label>
    </ligand>
</feature>
<comment type="function">
    <text evidence="1 7">Catalyzes the hydrolysis of N-formyl-L-kynurenine to L-kynurenine, the second step in the kynurenine pathway of tryptophan degradation.</text>
</comment>
<dbReference type="InterPro" id="IPR037175">
    <property type="entry name" value="KFase_sf"/>
</dbReference>
<accession>A0ABW2KRE9</accession>
<feature type="binding site" evidence="7">
    <location>
        <position position="56"/>
    </location>
    <ligand>
        <name>Zn(2+)</name>
        <dbReference type="ChEBI" id="CHEBI:29105"/>
        <label>2</label>
    </ligand>
</feature>
<evidence type="ECO:0000256" key="1">
    <source>
        <dbReference type="ARBA" id="ARBA00002204"/>
    </source>
</evidence>
<sequence length="214" mass="22869">MGERRIWDISQPVRAGIPVWPGDTAYAEERTWSIGPGCPVTVSRLTLSSHTGTHADAPLHYAADGEPAGALDLTRYLGPALLLHVRPGLPRVEPAHLDGRVPPGTRRLLLRTMGSFPHAAWDSRFTALAAETVDLLAGLGVRLIGVDSPSLDPEDSKTLDAHHAVRRHGLSILEGLVLDGVPEGAYELIALPLKLATADAAPVRAILRDLPRQG</sequence>
<feature type="binding site" evidence="7">
    <location>
        <position position="20"/>
    </location>
    <ligand>
        <name>substrate</name>
    </ligand>
</feature>
<feature type="binding site" evidence="7">
    <location>
        <position position="54"/>
    </location>
    <ligand>
        <name>Zn(2+)</name>
        <dbReference type="ChEBI" id="CHEBI:29105"/>
        <label>1</label>
    </ligand>
</feature>
<reference evidence="9" key="1">
    <citation type="journal article" date="2019" name="Int. J. Syst. Evol. Microbiol.">
        <title>The Global Catalogue of Microorganisms (GCM) 10K type strain sequencing project: providing services to taxonomists for standard genome sequencing and annotation.</title>
        <authorList>
            <consortium name="The Broad Institute Genomics Platform"/>
            <consortium name="The Broad Institute Genome Sequencing Center for Infectious Disease"/>
            <person name="Wu L."/>
            <person name="Ma J."/>
        </authorList>
    </citation>
    <scope>NUCLEOTIDE SEQUENCE [LARGE SCALE GENOMIC DNA]</scope>
    <source>
        <strain evidence="9">CGMCC 1.16275</strain>
    </source>
</reference>
<dbReference type="Proteomes" id="UP001596456">
    <property type="component" value="Unassembled WGS sequence"/>
</dbReference>
<proteinExistence type="inferred from homology"/>
<keyword evidence="4 7" id="KW-0862">Zinc</keyword>
<dbReference type="InterPro" id="IPR007325">
    <property type="entry name" value="KFase/CYL"/>
</dbReference>
<feature type="binding site" evidence="7">
    <location>
        <position position="174"/>
    </location>
    <ligand>
        <name>Zn(2+)</name>
        <dbReference type="ChEBI" id="CHEBI:29105"/>
        <label>2</label>
    </ligand>
</feature>
<comment type="caution">
    <text evidence="8">The sequence shown here is derived from an EMBL/GenBank/DDBJ whole genome shotgun (WGS) entry which is preliminary data.</text>
</comment>
<dbReference type="InterPro" id="IPR017484">
    <property type="entry name" value="Kynurenine_formamidase_bac"/>
</dbReference>
<keyword evidence="2 7" id="KW-0479">Metal-binding</keyword>
<evidence type="ECO:0000256" key="4">
    <source>
        <dbReference type="ARBA" id="ARBA00022833"/>
    </source>
</evidence>
<dbReference type="PANTHER" id="PTHR31118:SF32">
    <property type="entry name" value="KYNURENINE FORMAMIDASE"/>
    <property type="match status" value="1"/>
</dbReference>
<gene>
    <name evidence="7 8" type="primary">kynB</name>
    <name evidence="8" type="ORF">ACFQPS_05340</name>
</gene>
<feature type="binding site" evidence="7">
    <location>
        <position position="162"/>
    </location>
    <ligand>
        <name>Zn(2+)</name>
        <dbReference type="ChEBI" id="CHEBI:29105"/>
        <label>2</label>
    </ligand>
</feature>